<keyword evidence="3" id="KW-1185">Reference proteome</keyword>
<name>A0A345PCY7_9BACI</name>
<proteinExistence type="predicted"/>
<feature type="transmembrane region" description="Helical" evidence="1">
    <location>
        <begin position="67"/>
        <end position="86"/>
    </location>
</feature>
<feature type="transmembrane region" description="Helical" evidence="1">
    <location>
        <begin position="21"/>
        <end position="47"/>
    </location>
</feature>
<gene>
    <name evidence="2" type="ORF">CUC15_02235</name>
</gene>
<dbReference type="Proteomes" id="UP000253908">
    <property type="component" value="Chromosome"/>
</dbReference>
<evidence type="ECO:0000313" key="2">
    <source>
        <dbReference type="EMBL" id="AXI07867.1"/>
    </source>
</evidence>
<feature type="transmembrane region" description="Helical" evidence="1">
    <location>
        <begin position="183"/>
        <end position="202"/>
    </location>
</feature>
<dbReference type="OrthoDB" id="1795989at2"/>
<evidence type="ECO:0000313" key="3">
    <source>
        <dbReference type="Proteomes" id="UP000253908"/>
    </source>
</evidence>
<dbReference type="AlphaFoldDB" id="A0A345PCY7"/>
<dbReference type="EMBL" id="CP024848">
    <property type="protein sequence ID" value="AXI07867.1"/>
    <property type="molecule type" value="Genomic_DNA"/>
</dbReference>
<feature type="transmembrane region" description="Helical" evidence="1">
    <location>
        <begin position="155"/>
        <end position="176"/>
    </location>
</feature>
<protein>
    <submittedName>
        <fullName evidence="2">Uncharacterized protein</fullName>
    </submittedName>
</protein>
<organism evidence="2 3">
    <name type="scientific">Oceanobacillus zhaokaii</name>
    <dbReference type="NCBI Taxonomy" id="2052660"/>
    <lineage>
        <taxon>Bacteria</taxon>
        <taxon>Bacillati</taxon>
        <taxon>Bacillota</taxon>
        <taxon>Bacilli</taxon>
        <taxon>Bacillales</taxon>
        <taxon>Bacillaceae</taxon>
        <taxon>Oceanobacillus</taxon>
    </lineage>
</organism>
<keyword evidence="1" id="KW-0472">Membrane</keyword>
<sequence>MSLNRMRLGNIVAKQLQYRVKAYYGIFSSLVLVQVIALLLSVGGSVFSGTTIYGLSIDYTTYMNTNVIAFTILWIFIHAIIMTTKAERDNSFSFVSNQLSNNISNSCFLVIASIIGGITAILSGYLLRIFVYIFIDIDLLIGTGYYYRPTEVFQGMTAMICYLLLIGSIGYLIGVITQLHRTLPMLLPFVIAGILIALERIYPGSFIAIGEFYFQETNVFLFLIKFVGSTIIFFVVAILLSSRLEVRK</sequence>
<evidence type="ECO:0000256" key="1">
    <source>
        <dbReference type="SAM" id="Phobius"/>
    </source>
</evidence>
<accession>A0A345PCY7</accession>
<feature type="transmembrane region" description="Helical" evidence="1">
    <location>
        <begin position="107"/>
        <end position="135"/>
    </location>
</feature>
<dbReference type="KEGG" id="ocn:CUC15_02235"/>
<keyword evidence="1" id="KW-0812">Transmembrane</keyword>
<feature type="transmembrane region" description="Helical" evidence="1">
    <location>
        <begin position="222"/>
        <end position="240"/>
    </location>
</feature>
<keyword evidence="1" id="KW-1133">Transmembrane helix</keyword>
<reference evidence="3" key="1">
    <citation type="submission" date="2017-11" db="EMBL/GenBank/DDBJ databases">
        <authorList>
            <person name="Zhu W."/>
        </authorList>
    </citation>
    <scope>NUCLEOTIDE SEQUENCE [LARGE SCALE GENOMIC DNA]</scope>
    <source>
        <strain evidence="3">160</strain>
    </source>
</reference>